<gene>
    <name evidence="1" type="ORF">METZ01_LOCUS30686</name>
</gene>
<feature type="non-terminal residue" evidence="1">
    <location>
        <position position="1"/>
    </location>
</feature>
<feature type="non-terminal residue" evidence="1">
    <location>
        <position position="27"/>
    </location>
</feature>
<proteinExistence type="predicted"/>
<name>A0A381QET6_9ZZZZ</name>
<reference evidence="1" key="1">
    <citation type="submission" date="2018-05" db="EMBL/GenBank/DDBJ databases">
        <authorList>
            <person name="Lanie J.A."/>
            <person name="Ng W.-L."/>
            <person name="Kazmierczak K.M."/>
            <person name="Andrzejewski T.M."/>
            <person name="Davidsen T.M."/>
            <person name="Wayne K.J."/>
            <person name="Tettelin H."/>
            <person name="Glass J.I."/>
            <person name="Rusch D."/>
            <person name="Podicherti R."/>
            <person name="Tsui H.-C.T."/>
            <person name="Winkler M.E."/>
        </authorList>
    </citation>
    <scope>NUCLEOTIDE SEQUENCE</scope>
</reference>
<evidence type="ECO:0000313" key="1">
    <source>
        <dbReference type="EMBL" id="SUZ77832.1"/>
    </source>
</evidence>
<dbReference type="AlphaFoldDB" id="A0A381QET6"/>
<protein>
    <submittedName>
        <fullName evidence="1">Uncharacterized protein</fullName>
    </submittedName>
</protein>
<dbReference type="EMBL" id="UINC01001330">
    <property type="protein sequence ID" value="SUZ77832.1"/>
    <property type="molecule type" value="Genomic_DNA"/>
</dbReference>
<accession>A0A381QET6</accession>
<sequence length="27" mass="2856">AEGRLGMGRLAVIPHVADDHQSRPSSV</sequence>
<organism evidence="1">
    <name type="scientific">marine metagenome</name>
    <dbReference type="NCBI Taxonomy" id="408172"/>
    <lineage>
        <taxon>unclassified sequences</taxon>
        <taxon>metagenomes</taxon>
        <taxon>ecological metagenomes</taxon>
    </lineage>
</organism>